<dbReference type="InterPro" id="IPR035269">
    <property type="entry name" value="PSMD9"/>
</dbReference>
<evidence type="ECO:0000313" key="4">
    <source>
        <dbReference type="EMBL" id="CAA7409409.1"/>
    </source>
</evidence>
<feature type="compositionally biased region" description="Polar residues" evidence="2">
    <location>
        <begin position="105"/>
        <end position="116"/>
    </location>
</feature>
<dbReference type="PANTHER" id="PTHR12651:SF1">
    <property type="entry name" value="26S PROTEASOME NON-ATPASE REGULATORY SUBUNIT 9"/>
    <property type="match status" value="1"/>
</dbReference>
<accession>A0A7I8LH94</accession>
<protein>
    <recommendedName>
        <fullName evidence="3">PDZ domain-containing protein</fullName>
    </recommendedName>
</protein>
<evidence type="ECO:0000313" key="5">
    <source>
        <dbReference type="Proteomes" id="UP000663760"/>
    </source>
</evidence>
<feature type="region of interest" description="Disordered" evidence="2">
    <location>
        <begin position="80"/>
        <end position="120"/>
    </location>
</feature>
<feature type="compositionally biased region" description="Polar residues" evidence="2">
    <location>
        <begin position="80"/>
        <end position="98"/>
    </location>
</feature>
<dbReference type="InterPro" id="IPR040815">
    <property type="entry name" value="Nas2_N"/>
</dbReference>
<dbReference type="Pfam" id="PF18265">
    <property type="entry name" value="Nas2_N"/>
    <property type="match status" value="1"/>
</dbReference>
<dbReference type="EMBL" id="LR746279">
    <property type="protein sequence ID" value="CAA7409409.1"/>
    <property type="molecule type" value="Genomic_DNA"/>
</dbReference>
<gene>
    <name evidence="4" type="ORF">SI8410_16020087</name>
</gene>
<dbReference type="OrthoDB" id="72325at2759"/>
<dbReference type="InterPro" id="IPR001478">
    <property type="entry name" value="PDZ"/>
</dbReference>
<reference evidence="4" key="1">
    <citation type="submission" date="2020-02" db="EMBL/GenBank/DDBJ databases">
        <authorList>
            <person name="Scholz U."/>
            <person name="Mascher M."/>
            <person name="Fiebig A."/>
        </authorList>
    </citation>
    <scope>NUCLEOTIDE SEQUENCE</scope>
</reference>
<dbReference type="SUPFAM" id="SSF50156">
    <property type="entry name" value="PDZ domain-like"/>
    <property type="match status" value="1"/>
</dbReference>
<dbReference type="GO" id="GO:0005737">
    <property type="term" value="C:cytoplasm"/>
    <property type="evidence" value="ECO:0007669"/>
    <property type="project" value="TreeGrafter"/>
</dbReference>
<keyword evidence="5" id="KW-1185">Reference proteome</keyword>
<dbReference type="PANTHER" id="PTHR12651">
    <property type="entry name" value="26S PROTEASOME NON-ATPASE REGULATORY SUBUNIT 9"/>
    <property type="match status" value="1"/>
</dbReference>
<dbReference type="Gene3D" id="6.10.140.1710">
    <property type="match status" value="1"/>
</dbReference>
<dbReference type="GO" id="GO:0070682">
    <property type="term" value="P:proteasome regulatory particle assembly"/>
    <property type="evidence" value="ECO:0007669"/>
    <property type="project" value="InterPro"/>
</dbReference>
<evidence type="ECO:0000256" key="2">
    <source>
        <dbReference type="SAM" id="MobiDB-lite"/>
    </source>
</evidence>
<dbReference type="SMART" id="SM00228">
    <property type="entry name" value="PDZ"/>
    <property type="match status" value="1"/>
</dbReference>
<dbReference type="AlphaFoldDB" id="A0A7I8LH94"/>
<organism evidence="4 5">
    <name type="scientific">Spirodela intermedia</name>
    <name type="common">Intermediate duckweed</name>
    <dbReference type="NCBI Taxonomy" id="51605"/>
    <lineage>
        <taxon>Eukaryota</taxon>
        <taxon>Viridiplantae</taxon>
        <taxon>Streptophyta</taxon>
        <taxon>Embryophyta</taxon>
        <taxon>Tracheophyta</taxon>
        <taxon>Spermatophyta</taxon>
        <taxon>Magnoliopsida</taxon>
        <taxon>Liliopsida</taxon>
        <taxon>Araceae</taxon>
        <taxon>Lemnoideae</taxon>
        <taxon>Spirodela</taxon>
    </lineage>
</organism>
<dbReference type="GO" id="GO:0005634">
    <property type="term" value="C:nucleus"/>
    <property type="evidence" value="ECO:0007669"/>
    <property type="project" value="TreeGrafter"/>
</dbReference>
<dbReference type="Gene3D" id="2.30.42.10">
    <property type="match status" value="1"/>
</dbReference>
<proteinExistence type="predicted"/>
<dbReference type="Proteomes" id="UP000663760">
    <property type="component" value="Chromosome 16"/>
</dbReference>
<dbReference type="FunFam" id="2.30.42.10:FF:000107">
    <property type="entry name" value="26S proteasome non-ATPase regulatory subunit 9"/>
    <property type="match status" value="1"/>
</dbReference>
<sequence>MVGANLKAETISLMDQRASIEAQMNAIIDRLSQPGGPGITGNLLDPEGFPRPDIDIPAIRSDRRRLAELRSDHKNLTNRIDQNLQVLHSGKLSQNTSSHTRDSASSRPDGSTQASGATMDEDSFLGVPFATIDEIIEDSPAAQDGLRMGDLVVKFGDVVMGDELLPRLASEAQSNQGNPVPVGIMRQGSPMTLTVTPRQWHGRGLLGCHFRIL</sequence>
<dbReference type="InterPro" id="IPR036034">
    <property type="entry name" value="PDZ_sf"/>
</dbReference>
<keyword evidence="1" id="KW-0143">Chaperone</keyword>
<feature type="domain" description="PDZ" evidence="3">
    <location>
        <begin position="113"/>
        <end position="188"/>
    </location>
</feature>
<name>A0A7I8LH94_SPIIN</name>
<evidence type="ECO:0000256" key="1">
    <source>
        <dbReference type="ARBA" id="ARBA00023186"/>
    </source>
</evidence>
<evidence type="ECO:0000259" key="3">
    <source>
        <dbReference type="SMART" id="SM00228"/>
    </source>
</evidence>